<evidence type="ECO:0000313" key="2">
    <source>
        <dbReference type="EMBL" id="VAW16471.1"/>
    </source>
</evidence>
<feature type="transmembrane region" description="Helical" evidence="1">
    <location>
        <begin position="12"/>
        <end position="35"/>
    </location>
</feature>
<accession>A0A3B0TCS7</accession>
<dbReference type="InterPro" id="IPR007047">
    <property type="entry name" value="Flp_Fap"/>
</dbReference>
<name>A0A3B0TCS7_9ZZZZ</name>
<keyword evidence="1" id="KW-0812">Transmembrane</keyword>
<evidence type="ECO:0008006" key="3">
    <source>
        <dbReference type="Google" id="ProtNLM"/>
    </source>
</evidence>
<proteinExistence type="predicted"/>
<keyword evidence="1" id="KW-0472">Membrane</keyword>
<protein>
    <recommendedName>
        <fullName evidence="3">Flp pilus assembly protein, pilin Flp</fullName>
    </recommendedName>
</protein>
<keyword evidence="1" id="KW-1133">Transmembrane helix</keyword>
<gene>
    <name evidence="2" type="ORF">MNBD_ALPHA12-758</name>
</gene>
<organism evidence="2">
    <name type="scientific">hydrothermal vent metagenome</name>
    <dbReference type="NCBI Taxonomy" id="652676"/>
    <lineage>
        <taxon>unclassified sequences</taxon>
        <taxon>metagenomes</taxon>
        <taxon>ecological metagenomes</taxon>
    </lineage>
</organism>
<evidence type="ECO:0000256" key="1">
    <source>
        <dbReference type="SAM" id="Phobius"/>
    </source>
</evidence>
<dbReference type="EMBL" id="UOEO01000052">
    <property type="protein sequence ID" value="VAW16471.1"/>
    <property type="molecule type" value="Genomic_DNA"/>
</dbReference>
<dbReference type="AlphaFoldDB" id="A0A3B0TCS7"/>
<reference evidence="2" key="1">
    <citation type="submission" date="2018-06" db="EMBL/GenBank/DDBJ databases">
        <authorList>
            <person name="Zhirakovskaya E."/>
        </authorList>
    </citation>
    <scope>NUCLEOTIDE SEQUENCE</scope>
</reference>
<sequence>MIKRFISEQGGASAVEYALLAALIAGASIVAFTLFGTGLTDLFNAVSSKTGEAIKNAAAFLSS</sequence>
<dbReference type="Pfam" id="PF04964">
    <property type="entry name" value="Flp_Fap"/>
    <property type="match status" value="1"/>
</dbReference>